<feature type="domain" description="Trimeric autotransporter adhesin YadA-like stalk" evidence="1">
    <location>
        <begin position="425"/>
        <end position="467"/>
    </location>
</feature>
<feature type="domain" description="Trimeric autotransporter adhesin YadA-like stalk" evidence="1">
    <location>
        <begin position="323"/>
        <end position="363"/>
    </location>
</feature>
<feature type="domain" description="Trimeric autotransporter adhesin YadA-like stalk" evidence="1">
    <location>
        <begin position="527"/>
        <end position="568"/>
    </location>
</feature>
<feature type="domain" description="Trimeric autotransporter adhesin YadA-like stalk" evidence="1">
    <location>
        <begin position="200"/>
        <end position="239"/>
    </location>
</feature>
<feature type="domain" description="Trimeric autotransporter adhesin YadA-like stalk" evidence="1">
    <location>
        <begin position="749"/>
        <end position="788"/>
    </location>
</feature>
<dbReference type="Pfam" id="PF05662">
    <property type="entry name" value="YadA_stalk"/>
    <property type="match status" value="8"/>
</dbReference>
<dbReference type="Gene3D" id="2.150.10.10">
    <property type="entry name" value="Serralysin-like metalloprotease, C-terminal"/>
    <property type="match status" value="3"/>
</dbReference>
<organism evidence="2 3">
    <name type="scientific">Snodgrassella alvi SCGC AB-598-J21</name>
    <dbReference type="NCBI Taxonomy" id="1385367"/>
    <lineage>
        <taxon>Bacteria</taxon>
        <taxon>Pseudomonadati</taxon>
        <taxon>Pseudomonadota</taxon>
        <taxon>Betaproteobacteria</taxon>
        <taxon>Neisseriales</taxon>
        <taxon>Neisseriaceae</taxon>
        <taxon>Snodgrassella</taxon>
    </lineage>
</organism>
<dbReference type="InterPro" id="IPR008635">
    <property type="entry name" value="Coiled_stalk_dom"/>
</dbReference>
<dbReference type="EMBL" id="AVQL01000373">
    <property type="protein sequence ID" value="KEQ01651.1"/>
    <property type="molecule type" value="Genomic_DNA"/>
</dbReference>
<comment type="caution">
    <text evidence="2">The sequence shown here is derived from an EMBL/GenBank/DDBJ whole genome shotgun (WGS) entry which is preliminary data.</text>
</comment>
<proteinExistence type="predicted"/>
<reference evidence="2 3" key="1">
    <citation type="journal article" date="2014" name="PLoS Genet.">
        <title>Hidden diversity in honey bee gut symbionts detected by single-cell genomics.</title>
        <authorList>
            <person name="Engel P."/>
            <person name="Stepanauskas R."/>
            <person name="Moran N."/>
        </authorList>
    </citation>
    <scope>NUCLEOTIDE SEQUENCE [LARGE SCALE GENOMIC DNA]</scope>
    <source>
        <strain evidence="2 3">SCGC AB-598-J21</strain>
    </source>
</reference>
<accession>A0A074V8Y4</accession>
<dbReference type="AlphaFoldDB" id="A0A074V8Y4"/>
<gene>
    <name evidence="2" type="ORF">SASC598J21_005720</name>
</gene>
<dbReference type="Gene3D" id="4.10.80.270">
    <property type="match status" value="3"/>
</dbReference>
<evidence type="ECO:0000313" key="3">
    <source>
        <dbReference type="Proteomes" id="UP000027644"/>
    </source>
</evidence>
<feature type="non-terminal residue" evidence="2">
    <location>
        <position position="1"/>
    </location>
</feature>
<dbReference type="Proteomes" id="UP000027644">
    <property type="component" value="Unassembled WGS sequence"/>
</dbReference>
<feature type="non-terminal residue" evidence="2">
    <location>
        <position position="971"/>
    </location>
</feature>
<dbReference type="SUPFAM" id="SSF101967">
    <property type="entry name" value="Adhesin YadA, collagen-binding domain"/>
    <property type="match status" value="4"/>
</dbReference>
<dbReference type="GO" id="GO:0019867">
    <property type="term" value="C:outer membrane"/>
    <property type="evidence" value="ECO:0007669"/>
    <property type="project" value="InterPro"/>
</dbReference>
<dbReference type="Gene3D" id="1.20.5.170">
    <property type="match status" value="2"/>
</dbReference>
<name>A0A074V8Y4_9NEIS</name>
<protein>
    <submittedName>
        <fullName evidence="2">Hemagglutinin</fullName>
    </submittedName>
</protein>
<feature type="domain" description="Trimeric autotransporter adhesin YadA-like stalk" evidence="1">
    <location>
        <begin position="651"/>
        <end position="691"/>
    </location>
</feature>
<evidence type="ECO:0000313" key="2">
    <source>
        <dbReference type="EMBL" id="KEQ01651.1"/>
    </source>
</evidence>
<sequence length="971" mass="99844">ETGIAATNLGKGDTKITTNGDVTGTSGAGIQATNIDWADSGEKSSIAVKQTGGSITGGTDGISAINTTGGAVSVETSGQVTGNAGAGILAVSGTADADADDVSIDDWYNSQKLAGKNIADSTRASSEGINVTQNDGDITGFNSGIDDGVALGRDSVASTKKGVTGYDPVTGTQAKDVTSSAWNSKAGSVAVGNGSTVTRQITGLAAGTLDTDAVNVAQLKSAQSFVSSSLSTLTDSTSTSIFKLNSSLSSINTSTSTYINNTEQNYQTLSTSVDNRFSIADTNYNNLSTATATNISILQEDALQWNSKAQAYDASHLGKGPAKILNVMAGDDSAPGSTDAVNGGQLYTTNSLLSSLSSTSIGSISSAIFKFETVSGSVSSVLSSTTEKFSQLSTATASSITQLNRDALQLKNGIYDASRDGQAQKITNIAAGDTSSATSTDVVNGGQLFNTKSDINSLSTMTSTSLKDADNKRIAVSQSVSNAIGITNKAISSLAISTSDSIAHLSDVTLQLKGDVYDASYAGTNRKVTNVAAADISKATSSDLVIGGQLYTTNKNLDNLTSTTAEQLSKAGSDLTNISTGIESNIKAVSKQLTDNINTTETDTTNKLNTVSTNLSNFQSSASTSIKDLKSYALQWKNNAFSASYGDTPQKITQVAAGDITSSASTDAVNGSQLYTTNSNLTNLSTTFNTELGKLSDKINASSSDEIGKLSDMAKAINTQVASLQNNALLWNDSTGAYDASHGGNNPGRITNVLSGSIAKGSTDVITGGQLFSLSTATESKLQDVTKSLDTGLTNSKSQIEDVRKQALLWNQSKTAYDASNQQNGTEQKITGVAAGDISAPNSSEVVIGAQLYTTNSVLNSLSSSTLSSTNSLSTALDSTSKSILDKFNSDVQSSQNDITALKNNALQWNSNVNAYDAKNQRITNVKDGDLGESSTDVVTGKQLYSISSSTELSLQSLSSSLDGLSATGLK</sequence>
<evidence type="ECO:0000259" key="1">
    <source>
        <dbReference type="Pfam" id="PF05662"/>
    </source>
</evidence>
<feature type="domain" description="Trimeric autotransporter adhesin YadA-like stalk" evidence="1">
    <location>
        <begin position="829"/>
        <end position="872"/>
    </location>
</feature>
<dbReference type="InterPro" id="IPR011049">
    <property type="entry name" value="Serralysin-like_metalloprot_C"/>
</dbReference>
<feature type="domain" description="Trimeric autotransporter adhesin YadA-like stalk" evidence="1">
    <location>
        <begin position="922"/>
        <end position="961"/>
    </location>
</feature>